<keyword evidence="2" id="KW-1185">Reference proteome</keyword>
<comment type="caution">
    <text evidence="1">The sequence shown here is derived from an EMBL/GenBank/DDBJ whole genome shotgun (WGS) entry which is preliminary data.</text>
</comment>
<reference evidence="1 2" key="1">
    <citation type="submission" date="2023-12" db="EMBL/GenBank/DDBJ databases">
        <title>Baltic Sea Cyanobacteria.</title>
        <authorList>
            <person name="Delbaje E."/>
            <person name="Fewer D.P."/>
            <person name="Shishido T.K."/>
        </authorList>
    </citation>
    <scope>NUCLEOTIDE SEQUENCE [LARGE SCALE GENOMIC DNA]</scope>
    <source>
        <strain evidence="1 2">UHCC 0370</strain>
    </source>
</reference>
<dbReference type="EMBL" id="JAYGIE010000107">
    <property type="protein sequence ID" value="MEA5480056.1"/>
    <property type="molecule type" value="Genomic_DNA"/>
</dbReference>
<evidence type="ECO:0000313" key="2">
    <source>
        <dbReference type="Proteomes" id="UP001301388"/>
    </source>
</evidence>
<name>A0ABU5TP29_9CYAN</name>
<protein>
    <submittedName>
        <fullName evidence="1">Uncharacterized protein</fullName>
    </submittedName>
</protein>
<gene>
    <name evidence="1" type="ORF">VB774_20700</name>
</gene>
<proteinExistence type="predicted"/>
<evidence type="ECO:0000313" key="1">
    <source>
        <dbReference type="EMBL" id="MEA5480056.1"/>
    </source>
</evidence>
<organism evidence="1 2">
    <name type="scientific">Pseudanabaena galeata UHCC 0370</name>
    <dbReference type="NCBI Taxonomy" id="3110310"/>
    <lineage>
        <taxon>Bacteria</taxon>
        <taxon>Bacillati</taxon>
        <taxon>Cyanobacteriota</taxon>
        <taxon>Cyanophyceae</taxon>
        <taxon>Pseudanabaenales</taxon>
        <taxon>Pseudanabaenaceae</taxon>
        <taxon>Pseudanabaena</taxon>
    </lineage>
</organism>
<dbReference type="Proteomes" id="UP001301388">
    <property type="component" value="Unassembled WGS sequence"/>
</dbReference>
<sequence length="115" mass="13221">MRDWEALKQRYLRDELPIRLGGIASNLARIKTLSKNIAHSDTVVSLVEESKIFIEWMASDADIDTAGELVELQIQLALWQLHWTKIWADPAQHMEVAVQAQIWSDRILERSGLLD</sequence>
<dbReference type="RefSeq" id="WP_323263158.1">
    <property type="nucleotide sequence ID" value="NZ_JAYGIE010000107.1"/>
</dbReference>
<accession>A0ABU5TP29</accession>